<evidence type="ECO:0000259" key="7">
    <source>
        <dbReference type="PROSITE" id="PS50893"/>
    </source>
</evidence>
<sequence>MFNFEPAPPHAEHEIITLAKVSRHFGAVTALAEADLTIRAGRMLSILGHNGAGKSTLIKILAGTLSPSSGSIVIKDEDIAGHYTMRVAYQRGIRCVFQELSLCPNLRVFENTRVLHASLRGLGWRKQAKTLIAGALDLIFPGHGIDVNCLVSSLTLSQRQMVEIARAFTVTDTPVRVMILDEPTSSLDPSAAEQLLSFTRKVRQYGIACVFISHKLREIVDYSDDIVIMRDGHISSVEASQGLSEADLLDRMGMVAAGAQDNIAMPALGHAGQRCVELLSTRDSAMPFYVRPGEVVGLAGLAGQGQRELLLRILAGARGKDRQMRVAGSAVYIAGDRQNEGLFPLWSVGENLTIGLLDKLSRGGLIDLAAERDVAAAWREKLNIRVPSIDDAITGLSGGNQQKVLVARALACEPDVVLLDDPLRGVDVHTKNELYREVRGRLGGGCSFVWFTTENAELAICDRIYVFKEGAITDSFAQHEYSEDRLIRASFHEGGVRVQ</sequence>
<keyword evidence="2" id="KW-0813">Transport</keyword>
<evidence type="ECO:0000313" key="9">
    <source>
        <dbReference type="Proteomes" id="UP000305202"/>
    </source>
</evidence>
<protein>
    <submittedName>
        <fullName evidence="8">Sugar ABC transporter ATP-binding protein</fullName>
    </submittedName>
</protein>
<comment type="similarity">
    <text evidence="1">Belongs to the ABC transporter superfamily.</text>
</comment>
<dbReference type="InterPro" id="IPR017871">
    <property type="entry name" value="ABC_transporter-like_CS"/>
</dbReference>
<dbReference type="CDD" id="cd03215">
    <property type="entry name" value="ABC_Carb_Monos_II"/>
    <property type="match status" value="1"/>
</dbReference>
<dbReference type="PROSITE" id="PS50893">
    <property type="entry name" value="ABC_TRANSPORTER_2"/>
    <property type="match status" value="2"/>
</dbReference>
<evidence type="ECO:0000256" key="5">
    <source>
        <dbReference type="ARBA" id="ARBA00022741"/>
    </source>
</evidence>
<keyword evidence="5" id="KW-0547">Nucleotide-binding</keyword>
<dbReference type="EMBL" id="SZPQ01000003">
    <property type="protein sequence ID" value="TKI07935.1"/>
    <property type="molecule type" value="Genomic_DNA"/>
</dbReference>
<dbReference type="PROSITE" id="PS00211">
    <property type="entry name" value="ABC_TRANSPORTER_1"/>
    <property type="match status" value="1"/>
</dbReference>
<dbReference type="PANTHER" id="PTHR43790">
    <property type="entry name" value="CARBOHYDRATE TRANSPORT ATP-BINDING PROTEIN MG119-RELATED"/>
    <property type="match status" value="1"/>
</dbReference>
<dbReference type="GO" id="GO:0005524">
    <property type="term" value="F:ATP binding"/>
    <property type="evidence" value="ECO:0007669"/>
    <property type="project" value="UniProtKB-KW"/>
</dbReference>
<dbReference type="SMART" id="SM00382">
    <property type="entry name" value="AAA"/>
    <property type="match status" value="2"/>
</dbReference>
<evidence type="ECO:0000256" key="4">
    <source>
        <dbReference type="ARBA" id="ARBA00022737"/>
    </source>
</evidence>
<feature type="domain" description="ABC transporter" evidence="7">
    <location>
        <begin position="263"/>
        <end position="494"/>
    </location>
</feature>
<evidence type="ECO:0000256" key="1">
    <source>
        <dbReference type="ARBA" id="ARBA00005417"/>
    </source>
</evidence>
<dbReference type="Pfam" id="PF00005">
    <property type="entry name" value="ABC_tran"/>
    <property type="match status" value="2"/>
</dbReference>
<dbReference type="InterPro" id="IPR003439">
    <property type="entry name" value="ABC_transporter-like_ATP-bd"/>
</dbReference>
<keyword evidence="4" id="KW-0677">Repeat</keyword>
<dbReference type="InterPro" id="IPR003593">
    <property type="entry name" value="AAA+_ATPase"/>
</dbReference>
<proteinExistence type="inferred from homology"/>
<organism evidence="8 9">
    <name type="scientific">Martelella alba</name>
    <dbReference type="NCBI Taxonomy" id="2590451"/>
    <lineage>
        <taxon>Bacteria</taxon>
        <taxon>Pseudomonadati</taxon>
        <taxon>Pseudomonadota</taxon>
        <taxon>Alphaproteobacteria</taxon>
        <taxon>Hyphomicrobiales</taxon>
        <taxon>Aurantimonadaceae</taxon>
        <taxon>Martelella</taxon>
    </lineage>
</organism>
<keyword evidence="6 8" id="KW-0067">ATP-binding</keyword>
<feature type="domain" description="ABC transporter" evidence="7">
    <location>
        <begin position="16"/>
        <end position="256"/>
    </location>
</feature>
<dbReference type="Gene3D" id="3.40.50.300">
    <property type="entry name" value="P-loop containing nucleotide triphosphate hydrolases"/>
    <property type="match status" value="2"/>
</dbReference>
<evidence type="ECO:0000313" key="8">
    <source>
        <dbReference type="EMBL" id="TKI07935.1"/>
    </source>
</evidence>
<keyword evidence="3" id="KW-0762">Sugar transport</keyword>
<comment type="caution">
    <text evidence="8">The sequence shown here is derived from an EMBL/GenBank/DDBJ whole genome shotgun (WGS) entry which is preliminary data.</text>
</comment>
<accession>A0ABY2SRB6</accession>
<dbReference type="InterPro" id="IPR027417">
    <property type="entry name" value="P-loop_NTPase"/>
</dbReference>
<dbReference type="InterPro" id="IPR050107">
    <property type="entry name" value="ABC_carbohydrate_import_ATPase"/>
</dbReference>
<evidence type="ECO:0000256" key="2">
    <source>
        <dbReference type="ARBA" id="ARBA00022448"/>
    </source>
</evidence>
<dbReference type="CDD" id="cd03216">
    <property type="entry name" value="ABC_Carb_Monos_I"/>
    <property type="match status" value="1"/>
</dbReference>
<evidence type="ECO:0000256" key="3">
    <source>
        <dbReference type="ARBA" id="ARBA00022597"/>
    </source>
</evidence>
<name>A0ABY2SRB6_9HYPH</name>
<evidence type="ECO:0000256" key="6">
    <source>
        <dbReference type="ARBA" id="ARBA00022840"/>
    </source>
</evidence>
<reference evidence="8 9" key="1">
    <citation type="submission" date="2019-04" db="EMBL/GenBank/DDBJ databases">
        <authorList>
            <person name="Li M."/>
            <person name="Gao C."/>
        </authorList>
    </citation>
    <scope>NUCLEOTIDE SEQUENCE [LARGE SCALE GENOMIC DNA]</scope>
    <source>
        <strain evidence="8 9">BGMRC 2031</strain>
    </source>
</reference>
<keyword evidence="9" id="KW-1185">Reference proteome</keyword>
<dbReference type="SUPFAM" id="SSF52540">
    <property type="entry name" value="P-loop containing nucleoside triphosphate hydrolases"/>
    <property type="match status" value="2"/>
</dbReference>
<gene>
    <name evidence="8" type="ORF">FCN80_05475</name>
</gene>
<dbReference type="Proteomes" id="UP000305202">
    <property type="component" value="Unassembled WGS sequence"/>
</dbReference>
<dbReference type="PANTHER" id="PTHR43790:SF9">
    <property type="entry name" value="GALACTOFURANOSE TRANSPORTER ATP-BINDING PROTEIN YTFR"/>
    <property type="match status" value="1"/>
</dbReference>